<reference evidence="1 2" key="1">
    <citation type="submission" date="2016-09" db="EMBL/GenBank/DDBJ databases">
        <title>Genome-resolved meta-omics ties microbial dynamics to process performance in biotechnology for thiocyanate degradation.</title>
        <authorList>
            <person name="Kantor R.S."/>
            <person name="Huddy R.J."/>
            <person name="Iyer R."/>
            <person name="Thomas B.C."/>
            <person name="Brown C.T."/>
            <person name="Anantharaman K."/>
            <person name="Tringe S."/>
            <person name="Hettich R.L."/>
            <person name="Harrison S.T."/>
            <person name="Banfield J.F."/>
        </authorList>
    </citation>
    <scope>NUCLEOTIDE SEQUENCE [LARGE SCALE GENOMIC DNA]</scope>
    <source>
        <strain evidence="1">59-99</strain>
    </source>
</reference>
<evidence type="ECO:0000313" key="2">
    <source>
        <dbReference type="Proteomes" id="UP000184233"/>
    </source>
</evidence>
<dbReference type="InterPro" id="IPR036390">
    <property type="entry name" value="WH_DNA-bd_sf"/>
</dbReference>
<dbReference type="AlphaFoldDB" id="A0A1M3L5C5"/>
<proteinExistence type="predicted"/>
<evidence type="ECO:0008006" key="3">
    <source>
        <dbReference type="Google" id="ProtNLM"/>
    </source>
</evidence>
<dbReference type="Proteomes" id="UP000184233">
    <property type="component" value="Unassembled WGS sequence"/>
</dbReference>
<name>A0A1M3L5C5_9BACT</name>
<sequence>MGRIVELLKLGRKVTVATVADDLQVSPRTVARHLDYLVHVLDAPIEYDRVQRSFVLTEKGLPLILDPYIRSHLRQEAKRAMDYASKLSSESKEFVAGLAYVHDVIGRVLSGIPR</sequence>
<organism evidence="1 2">
    <name type="scientific">Candidatus Kapaibacterium thiocyanatum</name>
    <dbReference type="NCBI Taxonomy" id="1895771"/>
    <lineage>
        <taxon>Bacteria</taxon>
        <taxon>Pseudomonadati</taxon>
        <taxon>Candidatus Kapaibacteriota</taxon>
        <taxon>Candidatus Kapaibacteriia</taxon>
        <taxon>Candidatus Kapaibacteriales</taxon>
        <taxon>Candidatus Kapaibacteriaceae</taxon>
        <taxon>Candidatus Kapaibacterium</taxon>
    </lineage>
</organism>
<protein>
    <recommendedName>
        <fullName evidence="3">Helix-turn-helix type 11 domain-containing protein</fullName>
    </recommendedName>
</protein>
<evidence type="ECO:0000313" key="1">
    <source>
        <dbReference type="EMBL" id="OJX60761.1"/>
    </source>
</evidence>
<accession>A0A1M3L5C5</accession>
<gene>
    <name evidence="1" type="ORF">BGO89_04105</name>
</gene>
<dbReference type="EMBL" id="MKVH01000003">
    <property type="protein sequence ID" value="OJX60761.1"/>
    <property type="molecule type" value="Genomic_DNA"/>
</dbReference>
<comment type="caution">
    <text evidence="1">The sequence shown here is derived from an EMBL/GenBank/DDBJ whole genome shotgun (WGS) entry which is preliminary data.</text>
</comment>
<dbReference type="SUPFAM" id="SSF46785">
    <property type="entry name" value="Winged helix' DNA-binding domain"/>
    <property type="match status" value="1"/>
</dbReference>